<evidence type="ECO:0000259" key="8">
    <source>
        <dbReference type="Pfam" id="PF03458"/>
    </source>
</evidence>
<comment type="similarity">
    <text evidence="2">Belongs to the UPF0126 family.</text>
</comment>
<keyword evidence="3" id="KW-1003">Cell membrane</keyword>
<dbReference type="EMBL" id="CP099490">
    <property type="protein sequence ID" value="USQ77626.1"/>
    <property type="molecule type" value="Genomic_DNA"/>
</dbReference>
<feature type="domain" description="Glycine transporter" evidence="8">
    <location>
        <begin position="11"/>
        <end position="85"/>
    </location>
</feature>
<feature type="domain" description="Glycine transporter" evidence="8">
    <location>
        <begin position="109"/>
        <end position="181"/>
    </location>
</feature>
<feature type="transmembrane region" description="Helical" evidence="7">
    <location>
        <begin position="166"/>
        <end position="184"/>
    </location>
</feature>
<evidence type="ECO:0000256" key="5">
    <source>
        <dbReference type="ARBA" id="ARBA00022989"/>
    </source>
</evidence>
<keyword evidence="10" id="KW-1185">Reference proteome</keyword>
<dbReference type="PANTHER" id="PTHR30506">
    <property type="entry name" value="INNER MEMBRANE PROTEIN"/>
    <property type="match status" value="1"/>
</dbReference>
<feature type="transmembrane region" description="Helical" evidence="7">
    <location>
        <begin position="6"/>
        <end position="28"/>
    </location>
</feature>
<accession>A0ABY4YLM5</accession>
<organism evidence="9 10">
    <name type="scientific">Ornithinimicrobium cryptoxanthini</name>
    <dbReference type="NCBI Taxonomy" id="2934161"/>
    <lineage>
        <taxon>Bacteria</taxon>
        <taxon>Bacillati</taxon>
        <taxon>Actinomycetota</taxon>
        <taxon>Actinomycetes</taxon>
        <taxon>Micrococcales</taxon>
        <taxon>Ornithinimicrobiaceae</taxon>
        <taxon>Ornithinimicrobium</taxon>
    </lineage>
</organism>
<gene>
    <name evidence="9" type="ORF">NF557_06900</name>
</gene>
<evidence type="ECO:0000313" key="10">
    <source>
        <dbReference type="Proteomes" id="UP001056535"/>
    </source>
</evidence>
<dbReference type="RefSeq" id="WP_252622964.1">
    <property type="nucleotide sequence ID" value="NZ_CP099490.1"/>
</dbReference>
<evidence type="ECO:0000256" key="4">
    <source>
        <dbReference type="ARBA" id="ARBA00022692"/>
    </source>
</evidence>
<evidence type="ECO:0000256" key="3">
    <source>
        <dbReference type="ARBA" id="ARBA00022475"/>
    </source>
</evidence>
<feature type="transmembrane region" description="Helical" evidence="7">
    <location>
        <begin position="35"/>
        <end position="56"/>
    </location>
</feature>
<dbReference type="Proteomes" id="UP001056535">
    <property type="component" value="Chromosome"/>
</dbReference>
<sequence>MLTVDVNLQVLLDILGVFVFALSGGLVAVRKGLDLVGVVVLAWVAGLGGGIMRDVLLGATPPVGISDWRLLASVVVAGALTFLWQRRLRSAYLGRARGRMTLLTRSVRTLDAVGLAFFAVSGSLKALDYDTGALAAVLLGVLTAVGGGALRDVLAGQVPEVLRRELYAVPALIGASVVVLADRWGHLNPVVIWGSVMLVFAIRMAAVALNLNAPTALRTTGETQ</sequence>
<reference evidence="9" key="1">
    <citation type="submission" date="2022-06" db="EMBL/GenBank/DDBJ databases">
        <title>Ornithinimicrobium JY.X270.</title>
        <authorList>
            <person name="Huang Y."/>
        </authorList>
    </citation>
    <scope>NUCLEOTIDE SEQUENCE</scope>
    <source>
        <strain evidence="9">JY.X270</strain>
    </source>
</reference>
<evidence type="ECO:0000256" key="6">
    <source>
        <dbReference type="ARBA" id="ARBA00023136"/>
    </source>
</evidence>
<evidence type="ECO:0000256" key="7">
    <source>
        <dbReference type="SAM" id="Phobius"/>
    </source>
</evidence>
<feature type="transmembrane region" description="Helical" evidence="7">
    <location>
        <begin position="190"/>
        <end position="211"/>
    </location>
</feature>
<feature type="transmembrane region" description="Helical" evidence="7">
    <location>
        <begin position="106"/>
        <end position="127"/>
    </location>
</feature>
<name>A0ABY4YLM5_9MICO</name>
<evidence type="ECO:0000313" key="9">
    <source>
        <dbReference type="EMBL" id="USQ77626.1"/>
    </source>
</evidence>
<dbReference type="Pfam" id="PF03458">
    <property type="entry name" value="Gly_transporter"/>
    <property type="match status" value="2"/>
</dbReference>
<keyword evidence="6 7" id="KW-0472">Membrane</keyword>
<evidence type="ECO:0000256" key="2">
    <source>
        <dbReference type="ARBA" id="ARBA00008193"/>
    </source>
</evidence>
<protein>
    <submittedName>
        <fullName evidence="9">Trimeric intracellular cation channel family protein</fullName>
    </submittedName>
</protein>
<evidence type="ECO:0000256" key="1">
    <source>
        <dbReference type="ARBA" id="ARBA00004651"/>
    </source>
</evidence>
<dbReference type="PANTHER" id="PTHR30506:SF3">
    <property type="entry name" value="UPF0126 INNER MEMBRANE PROTEIN YADS-RELATED"/>
    <property type="match status" value="1"/>
</dbReference>
<feature type="transmembrane region" description="Helical" evidence="7">
    <location>
        <begin position="68"/>
        <end position="85"/>
    </location>
</feature>
<proteinExistence type="inferred from homology"/>
<comment type="subcellular location">
    <subcellularLocation>
        <location evidence="1">Cell membrane</location>
        <topology evidence="1">Multi-pass membrane protein</topology>
    </subcellularLocation>
</comment>
<keyword evidence="4 7" id="KW-0812">Transmembrane</keyword>
<feature type="transmembrane region" description="Helical" evidence="7">
    <location>
        <begin position="133"/>
        <end position="154"/>
    </location>
</feature>
<dbReference type="InterPro" id="IPR005115">
    <property type="entry name" value="Gly_transporter"/>
</dbReference>
<keyword evidence="5 7" id="KW-1133">Transmembrane helix</keyword>